<dbReference type="PANTHER" id="PTHR21553">
    <property type="entry name" value="ALMS1-RELATED"/>
    <property type="match status" value="1"/>
</dbReference>
<dbReference type="PANTHER" id="PTHR21553:SF33">
    <property type="entry name" value="CEP295 N-TERMINAL-LIKE PROTEIN"/>
    <property type="match status" value="1"/>
</dbReference>
<feature type="compositionally biased region" description="Polar residues" evidence="1">
    <location>
        <begin position="302"/>
        <end position="315"/>
    </location>
</feature>
<evidence type="ECO:0000313" key="2">
    <source>
        <dbReference type="EMBL" id="KAH0517914.1"/>
    </source>
</evidence>
<evidence type="ECO:0000256" key="1">
    <source>
        <dbReference type="SAM" id="MobiDB-lite"/>
    </source>
</evidence>
<dbReference type="GO" id="GO:0046599">
    <property type="term" value="P:regulation of centriole replication"/>
    <property type="evidence" value="ECO:0007669"/>
    <property type="project" value="TreeGrafter"/>
</dbReference>
<comment type="caution">
    <text evidence="2">The sequence shown here is derived from an EMBL/GenBank/DDBJ whole genome shotgun (WGS) entry which is preliminary data.</text>
</comment>
<name>A0A8J6L2U8_MICOH</name>
<dbReference type="GO" id="GO:0005829">
    <property type="term" value="C:cytosol"/>
    <property type="evidence" value="ECO:0007669"/>
    <property type="project" value="TreeGrafter"/>
</dbReference>
<proteinExistence type="predicted"/>
<dbReference type="GO" id="GO:0005814">
    <property type="term" value="C:centriole"/>
    <property type="evidence" value="ECO:0007669"/>
    <property type="project" value="TreeGrafter"/>
</dbReference>
<dbReference type="EMBL" id="JAATJU010013585">
    <property type="protein sequence ID" value="KAH0517914.1"/>
    <property type="molecule type" value="Genomic_DNA"/>
</dbReference>
<feature type="compositionally biased region" description="Basic and acidic residues" evidence="1">
    <location>
        <begin position="107"/>
        <end position="126"/>
    </location>
</feature>
<organism evidence="2 3">
    <name type="scientific">Microtus ochrogaster</name>
    <name type="common">Prairie vole</name>
    <dbReference type="NCBI Taxonomy" id="79684"/>
    <lineage>
        <taxon>Eukaryota</taxon>
        <taxon>Metazoa</taxon>
        <taxon>Chordata</taxon>
        <taxon>Craniata</taxon>
        <taxon>Vertebrata</taxon>
        <taxon>Euteleostomi</taxon>
        <taxon>Mammalia</taxon>
        <taxon>Eutheria</taxon>
        <taxon>Euarchontoglires</taxon>
        <taxon>Glires</taxon>
        <taxon>Rodentia</taxon>
        <taxon>Myomorpha</taxon>
        <taxon>Muroidea</taxon>
        <taxon>Cricetidae</taxon>
        <taxon>Arvicolinae</taxon>
        <taxon>Microtus</taxon>
    </lineage>
</organism>
<feature type="region of interest" description="Disordered" evidence="1">
    <location>
        <begin position="1"/>
        <end position="34"/>
    </location>
</feature>
<accession>A0A8J6L2U8</accession>
<feature type="region of interest" description="Disordered" evidence="1">
    <location>
        <begin position="297"/>
        <end position="416"/>
    </location>
</feature>
<dbReference type="GO" id="GO:0005813">
    <property type="term" value="C:centrosome"/>
    <property type="evidence" value="ECO:0007669"/>
    <property type="project" value="TreeGrafter"/>
</dbReference>
<feature type="region of interest" description="Disordered" evidence="1">
    <location>
        <begin position="85"/>
        <end position="176"/>
    </location>
</feature>
<dbReference type="AlphaFoldDB" id="A0A8J6L2U8"/>
<gene>
    <name evidence="2" type="ORF">LTLLF_118440</name>
</gene>
<reference evidence="2" key="1">
    <citation type="submission" date="2020-03" db="EMBL/GenBank/DDBJ databases">
        <title>Studies in the Genomics of Life Span.</title>
        <authorList>
            <person name="Glass D."/>
        </authorList>
    </citation>
    <scope>NUCLEOTIDE SEQUENCE</scope>
    <source>
        <strain evidence="2">LTLLF</strain>
        <tissue evidence="2">Muscle</tissue>
    </source>
</reference>
<protein>
    <submittedName>
        <fullName evidence="2">CEP295 N-terminal-like protein</fullName>
    </submittedName>
</protein>
<dbReference type="Proteomes" id="UP000710432">
    <property type="component" value="Unassembled WGS sequence"/>
</dbReference>
<evidence type="ECO:0000313" key="3">
    <source>
        <dbReference type="Proteomes" id="UP000710432"/>
    </source>
</evidence>
<sequence>MEREVERAAELSSSSDEEALVLKQKPELTQVPDKGDVTLQQWKTRQLQRLAEELKAEWQEARLQQVRDMERLYLARLLDEATGRATGNNFNLDEHSHRGTAKHMRAKERNRAAFREEKGRREEHPRQHPKSRKKATRSERRGSTKVRVPNPCEKGKGKRVPSSKSNGGYQPLGPRVRRGADLVKLNPLLTGAGETECVEEVPREGRRLMRRESSRFAQNVNHNSTDESLQGKTADLEKPLLLSSTFRQETTTQGSPCRYTDKNQWHKELESAFEELFNTNQKLKKHLNLHLEQKFKIDQNPDEQQSCSEFQGESSDIQRGESTEEAETTAGEDGSPSDTEAPEMYSKTNLKQLLNEAEYPRYQTTAKHLLRPESLTPVPEAGTSSEQDDSFSENPESGREPPKLATAEEESFKPYLQKQEGSIASWMALRQKQKAELEQRRQKTLLELSEHPNMSLEIHYKAELEEERRERRRMRLALLKSYSTGIPAPASDKNTSLDNGLLEEDKQSQMIHDLQQQILEQNKLHKQFLDKARKRLQEFQKTF</sequence>